<feature type="compositionally biased region" description="Low complexity" evidence="8">
    <location>
        <begin position="228"/>
        <end position="238"/>
    </location>
</feature>
<evidence type="ECO:0000256" key="6">
    <source>
        <dbReference type="ARBA" id="ARBA00023163"/>
    </source>
</evidence>
<evidence type="ECO:0000313" key="11">
    <source>
        <dbReference type="Proteomes" id="UP000007015"/>
    </source>
</evidence>
<keyword evidence="6" id="KW-0804">Transcription</keyword>
<dbReference type="PANTHER" id="PTHR31165">
    <property type="entry name" value="PROTEIN G1-LIKE2"/>
    <property type="match status" value="1"/>
</dbReference>
<dbReference type="OMA" id="EPPCPSY"/>
<sequence length="301" mass="30848">MPEGVSSYRKSHLSIPNHAFVAAAGCRRRPLPRWAPTTAARRRSCGRAGTSRRSAGTGRPSRSTSPRTARRSSSAAACGAHVLEFLRYLDRFGKTRVHEPPCPSYGGRSPSAAGPVAAAAAACQCPLRQAWGSLDALVGRLRAAYDERHGRAGEPDAVAGAGAVATDSTSSSSAAAANPFAARAVRLYLRDVRDAQAMARGISYHKKKKRRGGNMNGARGGGGGGARAGVNDGDATAPPVAVTPGLPLPPLPPCLNGVPFEYCDFGSVLGGAHGAHGGHGGGGGGFYGAGVYLPFLYNTFS</sequence>
<dbReference type="GO" id="GO:0048449">
    <property type="term" value="P:floral organ formation"/>
    <property type="evidence" value="ECO:0007669"/>
    <property type="project" value="EnsemblPlants"/>
</dbReference>
<name>B8B748_ORYSI</name>
<keyword evidence="5" id="KW-0238">DNA-binding</keyword>
<evidence type="ECO:0000256" key="8">
    <source>
        <dbReference type="SAM" id="MobiDB-lite"/>
    </source>
</evidence>
<dbReference type="GO" id="GO:0005634">
    <property type="term" value="C:nucleus"/>
    <property type="evidence" value="ECO:0007669"/>
    <property type="project" value="UniProtKB-SubCell"/>
</dbReference>
<evidence type="ECO:0000256" key="5">
    <source>
        <dbReference type="ARBA" id="ARBA00023125"/>
    </source>
</evidence>
<keyword evidence="4" id="KW-0805">Transcription regulation</keyword>
<feature type="region of interest" description="Disordered" evidence="8">
    <location>
        <begin position="203"/>
        <end position="238"/>
    </location>
</feature>
<accession>B8B748</accession>
<keyword evidence="7" id="KW-0539">Nucleus</keyword>
<dbReference type="PANTHER" id="PTHR31165:SF71">
    <property type="entry name" value="PROTEIN G1"/>
    <property type="match status" value="1"/>
</dbReference>
<evidence type="ECO:0000256" key="1">
    <source>
        <dbReference type="ARBA" id="ARBA00004123"/>
    </source>
</evidence>
<dbReference type="InterPro" id="IPR006936">
    <property type="entry name" value="ALOG_dom"/>
</dbReference>
<dbReference type="Gramene" id="BGIOSGA024847-TA">
    <property type="protein sequence ID" value="BGIOSGA024847-PA"/>
    <property type="gene ID" value="BGIOSGA024847"/>
</dbReference>
<comment type="subcellular location">
    <subcellularLocation>
        <location evidence="1">Nucleus</location>
    </subcellularLocation>
</comment>
<reference evidence="10 11" key="1">
    <citation type="journal article" date="2005" name="PLoS Biol.">
        <title>The genomes of Oryza sativa: a history of duplications.</title>
        <authorList>
            <person name="Yu J."/>
            <person name="Wang J."/>
            <person name="Lin W."/>
            <person name="Li S."/>
            <person name="Li H."/>
            <person name="Zhou J."/>
            <person name="Ni P."/>
            <person name="Dong W."/>
            <person name="Hu S."/>
            <person name="Zeng C."/>
            <person name="Zhang J."/>
            <person name="Zhang Y."/>
            <person name="Li R."/>
            <person name="Xu Z."/>
            <person name="Li S."/>
            <person name="Li X."/>
            <person name="Zheng H."/>
            <person name="Cong L."/>
            <person name="Lin L."/>
            <person name="Yin J."/>
            <person name="Geng J."/>
            <person name="Li G."/>
            <person name="Shi J."/>
            <person name="Liu J."/>
            <person name="Lv H."/>
            <person name="Li J."/>
            <person name="Wang J."/>
            <person name="Deng Y."/>
            <person name="Ran L."/>
            <person name="Shi X."/>
            <person name="Wang X."/>
            <person name="Wu Q."/>
            <person name="Li C."/>
            <person name="Ren X."/>
            <person name="Wang J."/>
            <person name="Wang X."/>
            <person name="Li D."/>
            <person name="Liu D."/>
            <person name="Zhang X."/>
            <person name="Ji Z."/>
            <person name="Zhao W."/>
            <person name="Sun Y."/>
            <person name="Zhang Z."/>
            <person name="Bao J."/>
            <person name="Han Y."/>
            <person name="Dong L."/>
            <person name="Ji J."/>
            <person name="Chen P."/>
            <person name="Wu S."/>
            <person name="Liu J."/>
            <person name="Xiao Y."/>
            <person name="Bu D."/>
            <person name="Tan J."/>
            <person name="Yang L."/>
            <person name="Ye C."/>
            <person name="Zhang J."/>
            <person name="Xu J."/>
            <person name="Zhou Y."/>
            <person name="Yu Y."/>
            <person name="Zhang B."/>
            <person name="Zhuang S."/>
            <person name="Wei H."/>
            <person name="Liu B."/>
            <person name="Lei M."/>
            <person name="Yu H."/>
            <person name="Li Y."/>
            <person name="Xu H."/>
            <person name="Wei S."/>
            <person name="He X."/>
            <person name="Fang L."/>
            <person name="Zhang Z."/>
            <person name="Zhang Y."/>
            <person name="Huang X."/>
            <person name="Su Z."/>
            <person name="Tong W."/>
            <person name="Li J."/>
            <person name="Tong Z."/>
            <person name="Li S."/>
            <person name="Ye J."/>
            <person name="Wang L."/>
            <person name="Fang L."/>
            <person name="Lei T."/>
            <person name="Chen C."/>
            <person name="Chen H."/>
            <person name="Xu Z."/>
            <person name="Li H."/>
            <person name="Huang H."/>
            <person name="Zhang F."/>
            <person name="Xu H."/>
            <person name="Li N."/>
            <person name="Zhao C."/>
            <person name="Li S."/>
            <person name="Dong L."/>
            <person name="Huang Y."/>
            <person name="Li L."/>
            <person name="Xi Y."/>
            <person name="Qi Q."/>
            <person name="Li W."/>
            <person name="Zhang B."/>
            <person name="Hu W."/>
            <person name="Zhang Y."/>
            <person name="Tian X."/>
            <person name="Jiao Y."/>
            <person name="Liang X."/>
            <person name="Jin J."/>
            <person name="Gao L."/>
            <person name="Zheng W."/>
            <person name="Hao B."/>
            <person name="Liu S."/>
            <person name="Wang W."/>
            <person name="Yuan L."/>
            <person name="Cao M."/>
            <person name="McDermott J."/>
            <person name="Samudrala R."/>
            <person name="Wang J."/>
            <person name="Wong G.K."/>
            <person name="Yang H."/>
        </authorList>
    </citation>
    <scope>NUCLEOTIDE SEQUENCE [LARGE SCALE GENOMIC DNA]</scope>
    <source>
        <strain evidence="11">cv. 93-11</strain>
    </source>
</reference>
<evidence type="ECO:0000256" key="4">
    <source>
        <dbReference type="ARBA" id="ARBA00023015"/>
    </source>
</evidence>
<keyword evidence="3" id="KW-0217">Developmental protein</keyword>
<dbReference type="Pfam" id="PF04852">
    <property type="entry name" value="ALOG_dom"/>
    <property type="match status" value="1"/>
</dbReference>
<dbReference type="STRING" id="39946.B8B748"/>
<dbReference type="GO" id="GO:0009909">
    <property type="term" value="P:regulation of flower development"/>
    <property type="evidence" value="ECO:0007669"/>
    <property type="project" value="EnsemblPlants"/>
</dbReference>
<feature type="region of interest" description="Disordered" evidence="8">
    <location>
        <begin position="32"/>
        <end position="73"/>
    </location>
</feature>
<feature type="compositionally biased region" description="Gly residues" evidence="8">
    <location>
        <begin position="214"/>
        <end position="227"/>
    </location>
</feature>
<evidence type="ECO:0000256" key="7">
    <source>
        <dbReference type="ARBA" id="ARBA00023242"/>
    </source>
</evidence>
<keyword evidence="11" id="KW-1185">Reference proteome</keyword>
<evidence type="ECO:0000256" key="2">
    <source>
        <dbReference type="ARBA" id="ARBA00010308"/>
    </source>
</evidence>
<comment type="similarity">
    <text evidence="2">Belongs to the plant homeotic and developmental regulators ALOG protein family.</text>
</comment>
<feature type="compositionally biased region" description="Low complexity" evidence="8">
    <location>
        <begin position="59"/>
        <end position="73"/>
    </location>
</feature>
<evidence type="ECO:0000259" key="9">
    <source>
        <dbReference type="PROSITE" id="PS51697"/>
    </source>
</evidence>
<dbReference type="GO" id="GO:0003677">
    <property type="term" value="F:DNA binding"/>
    <property type="evidence" value="ECO:0007669"/>
    <property type="project" value="UniProtKB-KW"/>
</dbReference>
<dbReference type="GO" id="GO:0009416">
    <property type="term" value="P:response to light stimulus"/>
    <property type="evidence" value="ECO:0007669"/>
    <property type="project" value="TreeGrafter"/>
</dbReference>
<dbReference type="GO" id="GO:0009299">
    <property type="term" value="P:mRNA transcription"/>
    <property type="evidence" value="ECO:0007669"/>
    <property type="project" value="EnsemblPlants"/>
</dbReference>
<dbReference type="Proteomes" id="UP000007015">
    <property type="component" value="Chromosome 7"/>
</dbReference>
<organism evidence="10 11">
    <name type="scientific">Oryza sativa subsp. indica</name>
    <name type="common">Rice</name>
    <dbReference type="NCBI Taxonomy" id="39946"/>
    <lineage>
        <taxon>Eukaryota</taxon>
        <taxon>Viridiplantae</taxon>
        <taxon>Streptophyta</taxon>
        <taxon>Embryophyta</taxon>
        <taxon>Tracheophyta</taxon>
        <taxon>Spermatophyta</taxon>
        <taxon>Magnoliopsida</taxon>
        <taxon>Liliopsida</taxon>
        <taxon>Poales</taxon>
        <taxon>Poaceae</taxon>
        <taxon>BOP clade</taxon>
        <taxon>Oryzoideae</taxon>
        <taxon>Oryzeae</taxon>
        <taxon>Oryzinae</taxon>
        <taxon>Oryza</taxon>
        <taxon>Oryza sativa</taxon>
    </lineage>
</organism>
<protein>
    <recommendedName>
        <fullName evidence="9">ALOG domain-containing protein</fullName>
    </recommendedName>
</protein>
<evidence type="ECO:0000313" key="10">
    <source>
        <dbReference type="EMBL" id="EEC81493.1"/>
    </source>
</evidence>
<gene>
    <name evidence="10" type="ORF">OsI_24839</name>
</gene>
<dbReference type="InterPro" id="IPR040222">
    <property type="entry name" value="ALOG"/>
</dbReference>
<proteinExistence type="inferred from homology"/>
<dbReference type="EMBL" id="CM000132">
    <property type="protein sequence ID" value="EEC81493.1"/>
    <property type="molecule type" value="Genomic_DNA"/>
</dbReference>
<dbReference type="PROSITE" id="PS51697">
    <property type="entry name" value="ALOG"/>
    <property type="match status" value="1"/>
</dbReference>
<dbReference type="AlphaFoldDB" id="B8B748"/>
<feature type="domain" description="ALOG" evidence="9">
    <location>
        <begin position="45"/>
        <end position="208"/>
    </location>
</feature>
<dbReference type="HOGENOM" id="CLU_071168_0_0_1"/>
<feature type="compositionally biased region" description="Basic residues" evidence="8">
    <location>
        <begin position="203"/>
        <end position="212"/>
    </location>
</feature>
<evidence type="ECO:0000256" key="3">
    <source>
        <dbReference type="ARBA" id="ARBA00022473"/>
    </source>
</evidence>